<reference evidence="2 4" key="2">
    <citation type="submission" date="2018-06" db="EMBL/GenBank/DDBJ databases">
        <authorList>
            <consortium name="Pathogen Informatics"/>
            <person name="Doyle S."/>
        </authorList>
    </citation>
    <scope>NUCLEOTIDE SEQUENCE [LARGE SCALE GENOMIC DNA]</scope>
    <source>
        <strain evidence="2 4">NCTC12437</strain>
    </source>
</reference>
<protein>
    <submittedName>
        <fullName evidence="2">Type II/III secretion system protein</fullName>
    </submittedName>
</protein>
<evidence type="ECO:0000313" key="1">
    <source>
        <dbReference type="EMBL" id="KTC76031.1"/>
    </source>
</evidence>
<accession>A0A378I7Q7</accession>
<dbReference type="OrthoDB" id="5644460at2"/>
<dbReference type="InterPro" id="IPR038591">
    <property type="entry name" value="NolW-like_sf"/>
</dbReference>
<organism evidence="2 4">
    <name type="scientific">Legionella birminghamensis</name>
    <dbReference type="NCBI Taxonomy" id="28083"/>
    <lineage>
        <taxon>Bacteria</taxon>
        <taxon>Pseudomonadati</taxon>
        <taxon>Pseudomonadota</taxon>
        <taxon>Gammaproteobacteria</taxon>
        <taxon>Legionellales</taxon>
        <taxon>Legionellaceae</taxon>
        <taxon>Legionella</taxon>
    </lineage>
</organism>
<dbReference type="Gene3D" id="3.30.1370.120">
    <property type="match status" value="1"/>
</dbReference>
<dbReference type="RefSeq" id="WP_058522226.1">
    <property type="nucleotide sequence ID" value="NZ_CAAAHV010000030.1"/>
</dbReference>
<dbReference type="Proteomes" id="UP000054735">
    <property type="component" value="Unassembled WGS sequence"/>
</dbReference>
<dbReference type="EMBL" id="UGNW01000001">
    <property type="protein sequence ID" value="STX30806.1"/>
    <property type="molecule type" value="Genomic_DNA"/>
</dbReference>
<name>A0A378I7Q7_9GAMM</name>
<proteinExistence type="predicted"/>
<dbReference type="STRING" id="28083.Lbir_0100"/>
<reference evidence="1 3" key="1">
    <citation type="submission" date="2015-11" db="EMBL/GenBank/DDBJ databases">
        <title>Genomic analysis of 38 Legionella species identifies large and diverse effector repertoires.</title>
        <authorList>
            <person name="Burstein D."/>
            <person name="Amaro F."/>
            <person name="Zusman T."/>
            <person name="Lifshitz Z."/>
            <person name="Cohen O."/>
            <person name="Gilbert J.A."/>
            <person name="Pupko T."/>
            <person name="Shuman H.A."/>
            <person name="Segal G."/>
        </authorList>
    </citation>
    <scope>NUCLEOTIDE SEQUENCE [LARGE SCALE GENOMIC DNA]</scope>
    <source>
        <strain evidence="1 3">CDC#1407-AL-14</strain>
    </source>
</reference>
<evidence type="ECO:0000313" key="3">
    <source>
        <dbReference type="Proteomes" id="UP000054735"/>
    </source>
</evidence>
<dbReference type="Proteomes" id="UP000255066">
    <property type="component" value="Unassembled WGS sequence"/>
</dbReference>
<dbReference type="AlphaFoldDB" id="A0A378I7Q7"/>
<evidence type="ECO:0000313" key="4">
    <source>
        <dbReference type="Proteomes" id="UP000255066"/>
    </source>
</evidence>
<evidence type="ECO:0000313" key="2">
    <source>
        <dbReference type="EMBL" id="STX30806.1"/>
    </source>
</evidence>
<sequence length="253" mass="28028">MRRFIWILWFLAGSLFAAPMVTKVIELHYQQADTVIHLIKPLLSQGEAISGSGQTLVLKVTPETLTQLRGVLHKLDQPPVTFEITVFQGDPDWLSTQNSNTISISTSSNQNQQRYQSVKVMNGESAFISTGEDQPVISNVGIGFWSAGVSYDRRLVQTGLLVEPLLQGQRVKLSVKRIREQDTQISDQSFNQQEVMTTVIVPLNEWTPLGTAQGEPPADSNTEVIRAGTPFTQNSTLYIRVKVVSKSSSGIEK</sequence>
<keyword evidence="3" id="KW-1185">Reference proteome</keyword>
<gene>
    <name evidence="1" type="ORF">Lbir_0100</name>
    <name evidence="2" type="ORF">NCTC12437_00569</name>
</gene>
<dbReference type="EMBL" id="LNXT01000001">
    <property type="protein sequence ID" value="KTC76031.1"/>
    <property type="molecule type" value="Genomic_DNA"/>
</dbReference>